<evidence type="ECO:0000259" key="12">
    <source>
        <dbReference type="PROSITE" id="PS50011"/>
    </source>
</evidence>
<evidence type="ECO:0000256" key="4">
    <source>
        <dbReference type="ARBA" id="ARBA00022741"/>
    </source>
</evidence>
<dbReference type="WBParaSite" id="nRc.2.0.1.t06826-RA">
    <property type="protein sequence ID" value="nRc.2.0.1.t06826-RA"/>
    <property type="gene ID" value="nRc.2.0.1.g06826"/>
</dbReference>
<dbReference type="PANTHER" id="PTHR47238">
    <property type="entry name" value="MITOGEN-ACTIVATED PROTEIN KINASE KINASE 5"/>
    <property type="match status" value="1"/>
</dbReference>
<evidence type="ECO:0000256" key="10">
    <source>
        <dbReference type="ARBA" id="ARBA00051693"/>
    </source>
</evidence>
<dbReference type="GO" id="GO:0004708">
    <property type="term" value="F:MAP kinase kinase activity"/>
    <property type="evidence" value="ECO:0007669"/>
    <property type="project" value="UniProtKB-EC"/>
</dbReference>
<dbReference type="GO" id="GO:0006950">
    <property type="term" value="P:response to stress"/>
    <property type="evidence" value="ECO:0007669"/>
    <property type="project" value="UniProtKB-ARBA"/>
</dbReference>
<feature type="domain" description="Protein kinase" evidence="12">
    <location>
        <begin position="199"/>
        <end position="335"/>
    </location>
</feature>
<feature type="compositionally biased region" description="Basic and acidic residues" evidence="11">
    <location>
        <begin position="37"/>
        <end position="48"/>
    </location>
</feature>
<sequence length="335" mass="38176">MFIKRENTGSPFPNRPIAKDLRLYTIVSSPVSLADINQEHSQDDRKSYEPQNSTTNIQERLQTIEKKLCQYKILQTDNKTRNATSMSDDESSSGVDRNPKMPLLPNSSLANDQPHSINNCHTSPLPRRPLPLFVDKSSTPRRREFEFPPKNCVDGCNVSPIPRKSVDSTDTQRRIDAIMNQTNVLKYNGKEYKMFPEDLELVGDLGHGVCGHVVKMKHQESGLLIAVKQMRRSGNKDENKQIIMDLEVVLRSHDCPYIVQCLGCFVTDVEVWICMELMDTCMDKLMQKTHKAVPESIIGKVALSIVKALRYLKDSLGVIHRDYQSMSLRRIIECD</sequence>
<accession>A0A915HZZ2</accession>
<evidence type="ECO:0000256" key="1">
    <source>
        <dbReference type="ARBA" id="ARBA00022527"/>
    </source>
</evidence>
<dbReference type="GO" id="GO:0005524">
    <property type="term" value="F:ATP binding"/>
    <property type="evidence" value="ECO:0007669"/>
    <property type="project" value="UniProtKB-KW"/>
</dbReference>
<evidence type="ECO:0000256" key="11">
    <source>
        <dbReference type="SAM" id="MobiDB-lite"/>
    </source>
</evidence>
<comment type="catalytic activity">
    <reaction evidence="10">
        <text>L-tyrosyl-[protein] + ATP = O-phospho-L-tyrosyl-[protein] + ADP + H(+)</text>
        <dbReference type="Rhea" id="RHEA:10596"/>
        <dbReference type="Rhea" id="RHEA-COMP:10136"/>
        <dbReference type="Rhea" id="RHEA-COMP:20101"/>
        <dbReference type="ChEBI" id="CHEBI:15378"/>
        <dbReference type="ChEBI" id="CHEBI:30616"/>
        <dbReference type="ChEBI" id="CHEBI:46858"/>
        <dbReference type="ChEBI" id="CHEBI:61978"/>
        <dbReference type="ChEBI" id="CHEBI:456216"/>
        <dbReference type="EC" id="2.7.12.2"/>
    </reaction>
</comment>
<keyword evidence="7" id="KW-0829">Tyrosine-protein kinase</keyword>
<feature type="region of interest" description="Disordered" evidence="11">
    <location>
        <begin position="35"/>
        <end position="55"/>
    </location>
</feature>
<reference evidence="14" key="1">
    <citation type="submission" date="2022-11" db="UniProtKB">
        <authorList>
            <consortium name="WormBaseParasite"/>
        </authorList>
    </citation>
    <scope>IDENTIFICATION</scope>
</reference>
<keyword evidence="5" id="KW-0418">Kinase</keyword>
<keyword evidence="2" id="KW-0597">Phosphoprotein</keyword>
<comment type="catalytic activity">
    <reaction evidence="8">
        <text>L-seryl-[protein] + ATP = O-phospho-L-seryl-[protein] + ADP + H(+)</text>
        <dbReference type="Rhea" id="RHEA:17989"/>
        <dbReference type="Rhea" id="RHEA-COMP:9863"/>
        <dbReference type="Rhea" id="RHEA-COMP:11604"/>
        <dbReference type="ChEBI" id="CHEBI:15378"/>
        <dbReference type="ChEBI" id="CHEBI:29999"/>
        <dbReference type="ChEBI" id="CHEBI:30616"/>
        <dbReference type="ChEBI" id="CHEBI:83421"/>
        <dbReference type="ChEBI" id="CHEBI:456216"/>
        <dbReference type="EC" id="2.7.12.2"/>
    </reaction>
</comment>
<keyword evidence="4" id="KW-0547">Nucleotide-binding</keyword>
<dbReference type="SMART" id="SM00220">
    <property type="entry name" value="S_TKc"/>
    <property type="match status" value="1"/>
</dbReference>
<evidence type="ECO:0000313" key="13">
    <source>
        <dbReference type="Proteomes" id="UP000887565"/>
    </source>
</evidence>
<dbReference type="InterPro" id="IPR011009">
    <property type="entry name" value="Kinase-like_dom_sf"/>
</dbReference>
<dbReference type="InterPro" id="IPR000719">
    <property type="entry name" value="Prot_kinase_dom"/>
</dbReference>
<comment type="catalytic activity">
    <reaction evidence="9">
        <text>L-threonyl-[protein] + ATP = O-phospho-L-threonyl-[protein] + ADP + H(+)</text>
        <dbReference type="Rhea" id="RHEA:46608"/>
        <dbReference type="Rhea" id="RHEA-COMP:11060"/>
        <dbReference type="Rhea" id="RHEA-COMP:11605"/>
        <dbReference type="ChEBI" id="CHEBI:15378"/>
        <dbReference type="ChEBI" id="CHEBI:30013"/>
        <dbReference type="ChEBI" id="CHEBI:30616"/>
        <dbReference type="ChEBI" id="CHEBI:61977"/>
        <dbReference type="ChEBI" id="CHEBI:456216"/>
        <dbReference type="EC" id="2.7.12.2"/>
    </reaction>
</comment>
<dbReference type="PANTHER" id="PTHR47238:SF2">
    <property type="entry name" value="DUAL SPECIFICITY MITOGEN-ACTIVATED PROTEIN KINASE KINASE HEMIPTEROUS"/>
    <property type="match status" value="1"/>
</dbReference>
<name>A0A915HZZ2_ROMCU</name>
<feature type="region of interest" description="Disordered" evidence="11">
    <location>
        <begin position="79"/>
        <end position="113"/>
    </location>
</feature>
<dbReference type="SUPFAM" id="SSF56112">
    <property type="entry name" value="Protein kinase-like (PK-like)"/>
    <property type="match status" value="1"/>
</dbReference>
<evidence type="ECO:0000256" key="9">
    <source>
        <dbReference type="ARBA" id="ARBA00049299"/>
    </source>
</evidence>
<evidence type="ECO:0000256" key="5">
    <source>
        <dbReference type="ARBA" id="ARBA00022777"/>
    </source>
</evidence>
<evidence type="ECO:0000256" key="7">
    <source>
        <dbReference type="ARBA" id="ARBA00023137"/>
    </source>
</evidence>
<evidence type="ECO:0000313" key="14">
    <source>
        <dbReference type="WBParaSite" id="nRc.2.0.1.t06826-RA"/>
    </source>
</evidence>
<dbReference type="Gene3D" id="1.10.510.10">
    <property type="entry name" value="Transferase(Phosphotransferase) domain 1"/>
    <property type="match status" value="1"/>
</dbReference>
<dbReference type="Gene3D" id="3.30.200.20">
    <property type="entry name" value="Phosphorylase Kinase, domain 1"/>
    <property type="match status" value="1"/>
</dbReference>
<dbReference type="GO" id="GO:0004713">
    <property type="term" value="F:protein tyrosine kinase activity"/>
    <property type="evidence" value="ECO:0007669"/>
    <property type="project" value="UniProtKB-KW"/>
</dbReference>
<evidence type="ECO:0000256" key="6">
    <source>
        <dbReference type="ARBA" id="ARBA00022840"/>
    </source>
</evidence>
<organism evidence="13 14">
    <name type="scientific">Romanomermis culicivorax</name>
    <name type="common">Nematode worm</name>
    <dbReference type="NCBI Taxonomy" id="13658"/>
    <lineage>
        <taxon>Eukaryota</taxon>
        <taxon>Metazoa</taxon>
        <taxon>Ecdysozoa</taxon>
        <taxon>Nematoda</taxon>
        <taxon>Enoplea</taxon>
        <taxon>Dorylaimia</taxon>
        <taxon>Mermithida</taxon>
        <taxon>Mermithoidea</taxon>
        <taxon>Mermithidae</taxon>
        <taxon>Romanomermis</taxon>
    </lineage>
</organism>
<dbReference type="InterPro" id="IPR052468">
    <property type="entry name" value="Dual_spec_MAPK_kinase"/>
</dbReference>
<protein>
    <submittedName>
        <fullName evidence="14">Protein kinase domain-containing protein</fullName>
    </submittedName>
</protein>
<dbReference type="Proteomes" id="UP000887565">
    <property type="component" value="Unplaced"/>
</dbReference>
<keyword evidence="3" id="KW-0808">Transferase</keyword>
<dbReference type="AlphaFoldDB" id="A0A915HZZ2"/>
<evidence type="ECO:0000256" key="3">
    <source>
        <dbReference type="ARBA" id="ARBA00022679"/>
    </source>
</evidence>
<keyword evidence="13" id="KW-1185">Reference proteome</keyword>
<keyword evidence="1" id="KW-0723">Serine/threonine-protein kinase</keyword>
<keyword evidence="6" id="KW-0067">ATP-binding</keyword>
<dbReference type="GO" id="GO:0004674">
    <property type="term" value="F:protein serine/threonine kinase activity"/>
    <property type="evidence" value="ECO:0007669"/>
    <property type="project" value="UniProtKB-KW"/>
</dbReference>
<dbReference type="FunFam" id="3.30.200.20:FF:000040">
    <property type="entry name" value="Dual specificity mitogen-activated protein kinase kinase"/>
    <property type="match status" value="1"/>
</dbReference>
<dbReference type="Pfam" id="PF00069">
    <property type="entry name" value="Pkinase"/>
    <property type="match status" value="1"/>
</dbReference>
<dbReference type="PROSITE" id="PS50011">
    <property type="entry name" value="PROTEIN_KINASE_DOM"/>
    <property type="match status" value="1"/>
</dbReference>
<evidence type="ECO:0000256" key="8">
    <source>
        <dbReference type="ARBA" id="ARBA00049014"/>
    </source>
</evidence>
<evidence type="ECO:0000256" key="2">
    <source>
        <dbReference type="ARBA" id="ARBA00022553"/>
    </source>
</evidence>
<proteinExistence type="predicted"/>